<sequence>MRRRWLAAIWAALLAATVGGCAASTGTDGDLTDDWRPATEARQFTPRVGECYGALSPHTSHPPVDCAAPHLVETFQVGTFPADVARRSAPPPPGSAAVRAAFAECDLRGREFAGGDWRGGRLSVRVLPVAAAGWRVGSRWFRCDMFELNAVTGVNGEDDEAVSRVGSLRGALRNDSSVRLGCMNSDEWARLSPAACTAPHQFEYAGVWTTPERSYEQARRDEETAHDRCRTVVAHYADVPADSMLRYRTGTTFRYPSKEAWTRGDRGVRCYFWSGGRQLTRSIAGGGPAILPIN</sequence>
<dbReference type="EMBL" id="RAZT01000019">
    <property type="protein sequence ID" value="RKN27117.1"/>
    <property type="molecule type" value="Genomic_DNA"/>
</dbReference>
<feature type="chain" id="PRO_5017304505" description="Septum formation-related domain-containing protein" evidence="1">
    <location>
        <begin position="23"/>
        <end position="294"/>
    </location>
</feature>
<organism evidence="3 4">
    <name type="scientific">Micromonospora musae</name>
    <dbReference type="NCBI Taxonomy" id="1894970"/>
    <lineage>
        <taxon>Bacteria</taxon>
        <taxon>Bacillati</taxon>
        <taxon>Actinomycetota</taxon>
        <taxon>Actinomycetes</taxon>
        <taxon>Micromonosporales</taxon>
        <taxon>Micromonosporaceae</taxon>
        <taxon>Micromonospora</taxon>
    </lineage>
</organism>
<dbReference type="InterPro" id="IPR026004">
    <property type="entry name" value="Septum_form"/>
</dbReference>
<evidence type="ECO:0000313" key="4">
    <source>
        <dbReference type="Proteomes" id="UP000275865"/>
    </source>
</evidence>
<dbReference type="AlphaFoldDB" id="A0A3A9Y6C4"/>
<accession>A0A3A9Y6C4</accession>
<evidence type="ECO:0000256" key="1">
    <source>
        <dbReference type="SAM" id="SignalP"/>
    </source>
</evidence>
<dbReference type="RefSeq" id="WP_120690770.1">
    <property type="nucleotide sequence ID" value="NZ_RAZT01000019.1"/>
</dbReference>
<evidence type="ECO:0000313" key="3">
    <source>
        <dbReference type="EMBL" id="RKN27117.1"/>
    </source>
</evidence>
<keyword evidence="1" id="KW-0732">Signal</keyword>
<gene>
    <name evidence="3" type="ORF">D7044_28765</name>
</gene>
<evidence type="ECO:0000259" key="2">
    <source>
        <dbReference type="Pfam" id="PF13845"/>
    </source>
</evidence>
<dbReference type="PROSITE" id="PS51257">
    <property type="entry name" value="PROKAR_LIPOPROTEIN"/>
    <property type="match status" value="1"/>
</dbReference>
<feature type="domain" description="Septum formation-related" evidence="2">
    <location>
        <begin position="49"/>
        <end position="270"/>
    </location>
</feature>
<protein>
    <recommendedName>
        <fullName evidence="2">Septum formation-related domain-containing protein</fullName>
    </recommendedName>
</protein>
<reference evidence="3 4" key="1">
    <citation type="submission" date="2018-09" db="EMBL/GenBank/DDBJ databases">
        <title>Micromonospora sp. nov. MS1-9, isolated from a root of Musa sp.</title>
        <authorList>
            <person name="Kuncharoen N."/>
            <person name="Kudo T."/>
            <person name="Ohkuma M."/>
            <person name="Yuki M."/>
            <person name="Tanasupawat S."/>
        </authorList>
    </citation>
    <scope>NUCLEOTIDE SEQUENCE [LARGE SCALE GENOMIC DNA]</scope>
    <source>
        <strain evidence="3 4">MS1-9</strain>
    </source>
</reference>
<dbReference type="Proteomes" id="UP000275865">
    <property type="component" value="Unassembled WGS sequence"/>
</dbReference>
<feature type="signal peptide" evidence="1">
    <location>
        <begin position="1"/>
        <end position="22"/>
    </location>
</feature>
<comment type="caution">
    <text evidence="3">The sequence shown here is derived from an EMBL/GenBank/DDBJ whole genome shotgun (WGS) entry which is preliminary data.</text>
</comment>
<dbReference type="Pfam" id="PF13845">
    <property type="entry name" value="Septum_form"/>
    <property type="match status" value="1"/>
</dbReference>
<name>A0A3A9Y6C4_9ACTN</name>
<proteinExistence type="predicted"/>